<keyword evidence="3" id="KW-1185">Reference proteome</keyword>
<dbReference type="Pfam" id="PF00078">
    <property type="entry name" value="RVT_1"/>
    <property type="match status" value="1"/>
</dbReference>
<comment type="caution">
    <text evidence="2">The sequence shown here is derived from an EMBL/GenBank/DDBJ whole genome shotgun (WGS) entry which is preliminary data.</text>
</comment>
<dbReference type="AlphaFoldDB" id="A0A8K1GDX4"/>
<reference evidence="2" key="1">
    <citation type="submission" date="2019-04" db="EMBL/GenBank/DDBJ databases">
        <title>Genome assembly of Zosterops borbonicus 15179.</title>
        <authorList>
            <person name="Leroy T."/>
            <person name="Anselmetti Y."/>
            <person name="Tilak M.-K."/>
            <person name="Nabholz B."/>
        </authorList>
    </citation>
    <scope>NUCLEOTIDE SEQUENCE</scope>
    <source>
        <strain evidence="2">HGM_15179</strain>
        <tissue evidence="2">Muscle</tissue>
    </source>
</reference>
<dbReference type="EMBL" id="SWJQ01000288">
    <property type="protein sequence ID" value="TRZ16956.1"/>
    <property type="molecule type" value="Genomic_DNA"/>
</dbReference>
<dbReference type="Proteomes" id="UP000796761">
    <property type="component" value="Unassembled WGS sequence"/>
</dbReference>
<evidence type="ECO:0000259" key="1">
    <source>
        <dbReference type="Pfam" id="PF00078"/>
    </source>
</evidence>
<feature type="domain" description="Reverse transcriptase" evidence="1">
    <location>
        <begin position="4"/>
        <end position="140"/>
    </location>
</feature>
<proteinExistence type="predicted"/>
<gene>
    <name evidence="2" type="ORF">HGM15179_010162</name>
</gene>
<dbReference type="OrthoDB" id="10065625at2759"/>
<evidence type="ECO:0000313" key="3">
    <source>
        <dbReference type="Proteomes" id="UP000796761"/>
    </source>
</evidence>
<dbReference type="InterPro" id="IPR000477">
    <property type="entry name" value="RT_dom"/>
</dbReference>
<protein>
    <recommendedName>
        <fullName evidence="1">Reverse transcriptase domain-containing protein</fullName>
    </recommendedName>
</protein>
<evidence type="ECO:0000313" key="2">
    <source>
        <dbReference type="EMBL" id="TRZ16956.1"/>
    </source>
</evidence>
<name>A0A8K1GDX4_9PASS</name>
<accession>A0A8K1GDX4</accession>
<organism evidence="2 3">
    <name type="scientific">Zosterops borbonicus</name>
    <dbReference type="NCBI Taxonomy" id="364589"/>
    <lineage>
        <taxon>Eukaryota</taxon>
        <taxon>Metazoa</taxon>
        <taxon>Chordata</taxon>
        <taxon>Craniata</taxon>
        <taxon>Vertebrata</taxon>
        <taxon>Euteleostomi</taxon>
        <taxon>Archelosauria</taxon>
        <taxon>Archosauria</taxon>
        <taxon>Dinosauria</taxon>
        <taxon>Saurischia</taxon>
        <taxon>Theropoda</taxon>
        <taxon>Coelurosauria</taxon>
        <taxon>Aves</taxon>
        <taxon>Neognathae</taxon>
        <taxon>Neoaves</taxon>
        <taxon>Telluraves</taxon>
        <taxon>Australaves</taxon>
        <taxon>Passeriformes</taxon>
        <taxon>Sylvioidea</taxon>
        <taxon>Zosteropidae</taxon>
        <taxon>Zosterops</taxon>
    </lineage>
</organism>
<dbReference type="PANTHER" id="PTHR33332">
    <property type="entry name" value="REVERSE TRANSCRIPTASE DOMAIN-CONTAINING PROTEIN"/>
    <property type="match status" value="1"/>
</dbReference>
<sequence>MEHIIPSDLTWYVQDNQVISPGQHGLVKGRCCLNNFISFNDKLTHLVDKEKAMDVVCLEFGKVFGAFSHSILLEKLVPHGLDKHTICWVKYWLDSQSQRVVLNGVTFNWVTSGILQGYVLGPDLFNICTDDLDQMHSQQVFRYD</sequence>